<feature type="compositionally biased region" description="Basic and acidic residues" evidence="1">
    <location>
        <begin position="502"/>
        <end position="512"/>
    </location>
</feature>
<keyword evidence="3" id="KW-1185">Reference proteome</keyword>
<feature type="compositionally biased region" description="Low complexity" evidence="1">
    <location>
        <begin position="1148"/>
        <end position="1164"/>
    </location>
</feature>
<feature type="compositionally biased region" description="Polar residues" evidence="1">
    <location>
        <begin position="312"/>
        <end position="335"/>
    </location>
</feature>
<protein>
    <submittedName>
        <fullName evidence="2">Uncharacterized protein</fullName>
    </submittedName>
</protein>
<gene>
    <name evidence="2" type="ORF">U9M48_033003</name>
</gene>
<feature type="compositionally biased region" description="Basic and acidic residues" evidence="1">
    <location>
        <begin position="520"/>
        <end position="553"/>
    </location>
</feature>
<feature type="compositionally biased region" description="Basic and acidic residues" evidence="1">
    <location>
        <begin position="294"/>
        <end position="308"/>
    </location>
</feature>
<name>A0AAQ3X544_PASNO</name>
<feature type="compositionally biased region" description="Acidic residues" evidence="1">
    <location>
        <begin position="1282"/>
        <end position="1293"/>
    </location>
</feature>
<evidence type="ECO:0000313" key="3">
    <source>
        <dbReference type="Proteomes" id="UP001341281"/>
    </source>
</evidence>
<feature type="compositionally biased region" description="Basic residues" evidence="1">
    <location>
        <begin position="698"/>
        <end position="709"/>
    </location>
</feature>
<proteinExistence type="predicted"/>
<feature type="region of interest" description="Disordered" evidence="1">
    <location>
        <begin position="1133"/>
        <end position="1228"/>
    </location>
</feature>
<organism evidence="2 3">
    <name type="scientific">Paspalum notatum var. saurae</name>
    <dbReference type="NCBI Taxonomy" id="547442"/>
    <lineage>
        <taxon>Eukaryota</taxon>
        <taxon>Viridiplantae</taxon>
        <taxon>Streptophyta</taxon>
        <taxon>Embryophyta</taxon>
        <taxon>Tracheophyta</taxon>
        <taxon>Spermatophyta</taxon>
        <taxon>Magnoliopsida</taxon>
        <taxon>Liliopsida</taxon>
        <taxon>Poales</taxon>
        <taxon>Poaceae</taxon>
        <taxon>PACMAD clade</taxon>
        <taxon>Panicoideae</taxon>
        <taxon>Andropogonodae</taxon>
        <taxon>Paspaleae</taxon>
        <taxon>Paspalinae</taxon>
        <taxon>Paspalum</taxon>
    </lineage>
</organism>
<feature type="compositionally biased region" description="Low complexity" evidence="1">
    <location>
        <begin position="1268"/>
        <end position="1280"/>
    </location>
</feature>
<evidence type="ECO:0000256" key="1">
    <source>
        <dbReference type="SAM" id="MobiDB-lite"/>
    </source>
</evidence>
<feature type="compositionally biased region" description="Polar residues" evidence="1">
    <location>
        <begin position="484"/>
        <end position="494"/>
    </location>
</feature>
<feature type="compositionally biased region" description="Basic residues" evidence="1">
    <location>
        <begin position="977"/>
        <end position="987"/>
    </location>
</feature>
<feature type="region of interest" description="Disordered" evidence="1">
    <location>
        <begin position="1248"/>
        <end position="1297"/>
    </location>
</feature>
<reference evidence="2 3" key="1">
    <citation type="submission" date="2024-02" db="EMBL/GenBank/DDBJ databases">
        <title>High-quality chromosome-scale genome assembly of Pensacola bahiagrass (Paspalum notatum Flugge var. saurae).</title>
        <authorList>
            <person name="Vega J.M."/>
            <person name="Podio M."/>
            <person name="Orjuela J."/>
            <person name="Siena L.A."/>
            <person name="Pessino S.C."/>
            <person name="Combes M.C."/>
            <person name="Mariac C."/>
            <person name="Albertini E."/>
            <person name="Pupilli F."/>
            <person name="Ortiz J.P.A."/>
            <person name="Leblanc O."/>
        </authorList>
    </citation>
    <scope>NUCLEOTIDE SEQUENCE [LARGE SCALE GENOMIC DNA]</scope>
    <source>
        <strain evidence="2">R1</strain>
        <tissue evidence="2">Leaf</tissue>
    </source>
</reference>
<feature type="region of interest" description="Disordered" evidence="1">
    <location>
        <begin position="256"/>
        <end position="279"/>
    </location>
</feature>
<feature type="compositionally biased region" description="Polar residues" evidence="1">
    <location>
        <begin position="710"/>
        <end position="723"/>
    </location>
</feature>
<feature type="compositionally biased region" description="Polar residues" evidence="1">
    <location>
        <begin position="396"/>
        <end position="406"/>
    </location>
</feature>
<feature type="region of interest" description="Disordered" evidence="1">
    <location>
        <begin position="880"/>
        <end position="913"/>
    </location>
</feature>
<feature type="region of interest" description="Disordered" evidence="1">
    <location>
        <begin position="956"/>
        <end position="992"/>
    </location>
</feature>
<dbReference type="Proteomes" id="UP001341281">
    <property type="component" value="Chromosome 07"/>
</dbReference>
<sequence length="1359" mass="147221">MAAAPQSPRPLKAHRDGGDAPVSLFLDTDLGTHLAVLVAPDTTIRGLKLQVAAEHAAAFPDIGPVSVKSFQVRRKGVLYHLSDSMTLTSAFAKIKGGCFLHVKMEDAATPTHCCQDTSAINGRRLNDGHLGSHVKKCVQELPVMASDISRDMIPLCLEGGNDDATLNIAQAHDASPNCILVPSLSQLNTEINKKNTVGLASDTEAGFGQVVDKAKSYSGQIRNANQTEDAYISSAPMAHIGKSSKESNMPHIVDELHGGKDDILHGGQDHDVGASVSDKKQVRVEEQVLEEIHVKDNVSQEKEHEKSRIGSFDTSSRAVLETDTTTLGEPLNTSNEEVHETLHVESMQLENPSTVGKKKKRKRRQLAPSASASAQERAETSAGAADLPKSTGEVLQHNTLELQRNNVYAKDDLSQGKEHTKSMTGALDSSSRALLETDTTSLGEPLITSNHQEVHDPLHEDSIQLEDPSTVGKKTKRKRRQLAPSKSASAQETIEPSARAADLSKSRGDHAKGTCGPSDGENKYEEMKQHNEGSHDEGVPETCIMEKDGKSTDALDNGQTNKNTSQGTKRKKSKKVTVDMPSLDTAGQLQDTDAAPLDAKQTTPVIIEGPTVIQHKNLGEILDMSAKDVIDGVLADLRSEDNSSKELDGHLLTGQSHLGTNQNTLELPESTADKLGGTAALPPKYPAAVHSDAPVSSPRHKMSKGKKSKVLSTRTGTNSSNHLSGVPEEDATRELNEVDSLRIADKTSDPKDILTGDVVAQADDKPKATKRQRKKGSVKQVLGTLDLKEVNASKANLVQRGTAIDTPLSTVVKVEQEDMPSETLTPKIQETNWSTHGPDRHLAKKSQGEYVTDSIGTHDNENAAGTPTLHAVRKDAIVKSASPNAQNEKKKSLNSELQGQDSALGHGSSADLVNSRTENENGLISPKFFADAHIMAHPSSDEINFLDHFSCSKMNDDPPVSAENKQNNEAETLREVKNKKKNKRKKGTGSIEQSNVLEPLITTDKASLTGHFGTSKAIEPPIAAENMNRENENVKNSKEKKKRKVRANMEVSAAEKDDHNCYNQDTDIGTQDQETVVSVGQKGRMGQDNGKESNSKVTLNDSMMHHQPEDATRNHTLEKNLQPSVFDGQNKLLTDKDHVQISKDVRKSTSQTKSSTSQTKSNSKAIESMKGRVAPSPKPVRNLVKDFSMSPRASSDSTESTPQTANRFRVAVRKVPKQRYEQASAKSKIERRKLGSGAIFNDAISEGSEDELYSNSEKAVNEASPDNSSTSADSGISSAAYDESEVPGDDDDTVSLSQKSLKEGLHISSILRGSCSYKKVRQKQKELLDDDTIVPDSQPPTEDLWSYNMIKKSTDPPTF</sequence>
<feature type="compositionally biased region" description="Polar residues" evidence="1">
    <location>
        <begin position="557"/>
        <end position="567"/>
    </location>
</feature>
<dbReference type="EMBL" id="CP144751">
    <property type="protein sequence ID" value="WVZ86173.1"/>
    <property type="molecule type" value="Genomic_DNA"/>
</dbReference>
<accession>A0AAQ3X544</accession>
<feature type="region of interest" description="Disordered" evidence="1">
    <location>
        <begin position="458"/>
        <end position="578"/>
    </location>
</feature>
<feature type="region of interest" description="Disordered" evidence="1">
    <location>
        <begin position="673"/>
        <end position="735"/>
    </location>
</feature>
<evidence type="ECO:0000313" key="2">
    <source>
        <dbReference type="EMBL" id="WVZ86173.1"/>
    </source>
</evidence>
<feature type="region of interest" description="Disordered" evidence="1">
    <location>
        <begin position="294"/>
        <end position="432"/>
    </location>
</feature>
<feature type="compositionally biased region" description="Basic and acidic residues" evidence="1">
    <location>
        <begin position="966"/>
        <end position="976"/>
    </location>
</feature>
<feature type="compositionally biased region" description="Basic and acidic residues" evidence="1">
    <location>
        <begin position="1133"/>
        <end position="1147"/>
    </location>
</feature>
<feature type="compositionally biased region" description="Polar residues" evidence="1">
    <location>
        <begin position="1191"/>
        <end position="1206"/>
    </location>
</feature>
<feature type="compositionally biased region" description="Basic and acidic residues" evidence="1">
    <location>
        <begin position="409"/>
        <end position="421"/>
    </location>
</feature>
<feature type="compositionally biased region" description="Basic residues" evidence="1">
    <location>
        <begin position="356"/>
        <end position="365"/>
    </location>
</feature>